<dbReference type="RefSeq" id="WP_232423694.1">
    <property type="nucleotide sequence ID" value="NZ_AEMG01000006.1"/>
</dbReference>
<dbReference type="Proteomes" id="UP000184203">
    <property type="component" value="Unassembled WGS sequence"/>
</dbReference>
<evidence type="ECO:0000313" key="4">
    <source>
        <dbReference type="Proteomes" id="UP000184203"/>
    </source>
</evidence>
<keyword evidence="1" id="KW-0812">Transmembrane</keyword>
<sequence length="110" mass="11560">MSPNALSRLWSHVSPPLLIAVLGVMLGDVITTGIGLELGLSEGNPFVSHLLAEMGLFGLLLLKAATVLLLVVLSGWTQRSRRTFRLGSIVYLVVGLLVVVSNVVAIATVG</sequence>
<feature type="transmembrane region" description="Helical" evidence="1">
    <location>
        <begin position="56"/>
        <end position="77"/>
    </location>
</feature>
<feature type="transmembrane region" description="Helical" evidence="1">
    <location>
        <begin position="17"/>
        <end position="36"/>
    </location>
</feature>
<evidence type="ECO:0000259" key="2">
    <source>
        <dbReference type="Pfam" id="PF18902"/>
    </source>
</evidence>
<keyword evidence="4" id="KW-1185">Reference proteome</keyword>
<reference evidence="4" key="1">
    <citation type="submission" date="2016-11" db="EMBL/GenBank/DDBJ databases">
        <authorList>
            <person name="Varghese N."/>
            <person name="Submissions S."/>
        </authorList>
    </citation>
    <scope>NUCLEOTIDE SEQUENCE [LARGE SCALE GENOMIC DNA]</scope>
    <source>
        <strain evidence="4">DX253</strain>
    </source>
</reference>
<dbReference type="InterPro" id="IPR043717">
    <property type="entry name" value="DUF5658"/>
</dbReference>
<organism evidence="3 4">
    <name type="scientific">Haladaptatus paucihalophilus DX253</name>
    <dbReference type="NCBI Taxonomy" id="797209"/>
    <lineage>
        <taxon>Archaea</taxon>
        <taxon>Methanobacteriati</taxon>
        <taxon>Methanobacteriota</taxon>
        <taxon>Stenosarchaea group</taxon>
        <taxon>Halobacteria</taxon>
        <taxon>Halobacteriales</taxon>
        <taxon>Haladaptataceae</taxon>
        <taxon>Haladaptatus</taxon>
    </lineage>
</organism>
<dbReference type="Pfam" id="PF18902">
    <property type="entry name" value="DUF5658"/>
    <property type="match status" value="1"/>
</dbReference>
<evidence type="ECO:0000256" key="1">
    <source>
        <dbReference type="SAM" id="Phobius"/>
    </source>
</evidence>
<dbReference type="EMBL" id="FRAN01000001">
    <property type="protein sequence ID" value="SHK10544.1"/>
    <property type="molecule type" value="Genomic_DNA"/>
</dbReference>
<feature type="domain" description="DUF5658" evidence="2">
    <location>
        <begin position="19"/>
        <end position="107"/>
    </location>
</feature>
<accession>A0A1M6PRF7</accession>
<keyword evidence="1" id="KW-0472">Membrane</keyword>
<keyword evidence="1" id="KW-1133">Transmembrane helix</keyword>
<feature type="transmembrane region" description="Helical" evidence="1">
    <location>
        <begin position="89"/>
        <end position="109"/>
    </location>
</feature>
<name>A0A1M6PRF7_HALPU</name>
<gene>
    <name evidence="3" type="ORF">SAMN05444342_0590</name>
</gene>
<evidence type="ECO:0000313" key="3">
    <source>
        <dbReference type="EMBL" id="SHK10544.1"/>
    </source>
</evidence>
<dbReference type="AlphaFoldDB" id="A0A1M6PRF7"/>
<proteinExistence type="predicted"/>
<protein>
    <recommendedName>
        <fullName evidence="2">DUF5658 domain-containing protein</fullName>
    </recommendedName>
</protein>